<evidence type="ECO:0000256" key="3">
    <source>
        <dbReference type="PIRNR" id="PIRNR000858"/>
    </source>
</evidence>
<dbReference type="Pfam" id="PF01144">
    <property type="entry name" value="CoA_trans"/>
    <property type="match status" value="1"/>
</dbReference>
<comment type="caution">
    <text evidence="5">The sequence shown here is derived from an EMBL/GenBank/DDBJ whole genome shotgun (WGS) entry which is preliminary data.</text>
</comment>
<evidence type="ECO:0000256" key="4">
    <source>
        <dbReference type="PIRSR" id="PIRSR000858-1"/>
    </source>
</evidence>
<dbReference type="EMBL" id="SMKU01000068">
    <property type="protein sequence ID" value="TDD87838.1"/>
    <property type="molecule type" value="Genomic_DNA"/>
</dbReference>
<keyword evidence="2 3" id="KW-0808">Transferase</keyword>
<reference evidence="5 6" key="1">
    <citation type="submission" date="2019-03" db="EMBL/GenBank/DDBJ databases">
        <title>Draft genome sequences of novel Actinobacteria.</title>
        <authorList>
            <person name="Sahin N."/>
            <person name="Ay H."/>
            <person name="Saygin H."/>
        </authorList>
    </citation>
    <scope>NUCLEOTIDE SEQUENCE [LARGE SCALE GENOMIC DNA]</scope>
    <source>
        <strain evidence="5 6">H3C3</strain>
    </source>
</reference>
<dbReference type="SUPFAM" id="SSF100950">
    <property type="entry name" value="NagB/RpiA/CoA transferase-like"/>
    <property type="match status" value="2"/>
</dbReference>
<organism evidence="5 6">
    <name type="scientific">Actinomadura rubrisoli</name>
    <dbReference type="NCBI Taxonomy" id="2530368"/>
    <lineage>
        <taxon>Bacteria</taxon>
        <taxon>Bacillati</taxon>
        <taxon>Actinomycetota</taxon>
        <taxon>Actinomycetes</taxon>
        <taxon>Streptosporangiales</taxon>
        <taxon>Thermomonosporaceae</taxon>
        <taxon>Actinomadura</taxon>
    </lineage>
</organism>
<dbReference type="OrthoDB" id="9813111at2"/>
<sequence length="527" mass="55698">MSPIIGTVQDALALVHDGDAVWVGGSGAGHGVPQAFIDALAARFGETGRPRDLTTVRVVGLGDFADAGFSQLALPGLARRTIGSNIGNEPRLGALVADGALESYSLPQGVLSALCRDMAAGRPGHITHVGLGTYVDPRQTGGKQNARTTEDLVELVELAGRTWLFYRALPIDVAVLRATTADEDGNLTFEREPILGDSLALAMAAHNSGGRVVVQVERLAARRSLRPADVRVPGALVDLVYVDAGQRQTYATAYSPYYSGELRAPSAAVSPQDASPPDVRKVIARRSFMEFRPGDICNLGFGISQQIGVIAAEEGVEDALTLTVEQGIFGGVPASGGDGGAGRDYQARLEQPSMFDFYDGGGLDIASLSFAQVDRSGNVNVHAFDERPRGPGGFINISARTKRLCFVGTFTAGGLRVAVEDGALTILREGRHRKFVDTVTEISFNGRLAAEKGQSVRYITERAVFELTSRGLELIEVAPGIDVEKDVLAHMDIEPAVAGTPAMMDPRLFTAGPMGLARDLTMRGAAS</sequence>
<protein>
    <submittedName>
        <fullName evidence="5">3-oxoacid CoA-transferase</fullName>
    </submittedName>
</protein>
<proteinExistence type="inferred from homology"/>
<evidence type="ECO:0000313" key="5">
    <source>
        <dbReference type="EMBL" id="TDD87838.1"/>
    </source>
</evidence>
<dbReference type="SMART" id="SM00882">
    <property type="entry name" value="CoA_trans"/>
    <property type="match status" value="2"/>
</dbReference>
<dbReference type="GO" id="GO:0046952">
    <property type="term" value="P:ketone body catabolic process"/>
    <property type="evidence" value="ECO:0007669"/>
    <property type="project" value="InterPro"/>
</dbReference>
<dbReference type="AlphaFoldDB" id="A0A4R5BM19"/>
<dbReference type="InterPro" id="IPR014388">
    <property type="entry name" value="3-oxoacid_CoA-transferase"/>
</dbReference>
<dbReference type="GO" id="GO:0008410">
    <property type="term" value="F:CoA-transferase activity"/>
    <property type="evidence" value="ECO:0007669"/>
    <property type="project" value="InterPro"/>
</dbReference>
<comment type="similarity">
    <text evidence="1 3">Belongs to the 3-oxoacid CoA-transferase family.</text>
</comment>
<keyword evidence="6" id="KW-1185">Reference proteome</keyword>
<dbReference type="RefSeq" id="WP_131893801.1">
    <property type="nucleotide sequence ID" value="NZ_SMKU01000068.1"/>
</dbReference>
<dbReference type="PIRSF" id="PIRSF000858">
    <property type="entry name" value="SCOT-t"/>
    <property type="match status" value="1"/>
</dbReference>
<dbReference type="Proteomes" id="UP000294513">
    <property type="component" value="Unassembled WGS sequence"/>
</dbReference>
<evidence type="ECO:0000256" key="2">
    <source>
        <dbReference type="ARBA" id="ARBA00022679"/>
    </source>
</evidence>
<dbReference type="Gene3D" id="3.40.1080.10">
    <property type="entry name" value="Glutaconate Coenzyme A-transferase"/>
    <property type="match status" value="2"/>
</dbReference>
<dbReference type="PANTHER" id="PTHR43293">
    <property type="entry name" value="ACETATE COA-TRANSFERASE YDIF"/>
    <property type="match status" value="1"/>
</dbReference>
<dbReference type="InterPro" id="IPR037171">
    <property type="entry name" value="NagB/RpiA_transferase-like"/>
</dbReference>
<accession>A0A4R5BM19</accession>
<gene>
    <name evidence="5" type="ORF">E1298_15690</name>
</gene>
<evidence type="ECO:0000313" key="6">
    <source>
        <dbReference type="Proteomes" id="UP000294513"/>
    </source>
</evidence>
<dbReference type="InterPro" id="IPR004165">
    <property type="entry name" value="CoA_trans_fam_I"/>
</dbReference>
<dbReference type="PANTHER" id="PTHR43293:SF1">
    <property type="entry name" value="ACETATE COA-TRANSFERASE YDIF"/>
    <property type="match status" value="1"/>
</dbReference>
<feature type="active site" description="5-glutamyl coenzyme A thioester intermediate" evidence="4">
    <location>
        <position position="325"/>
    </location>
</feature>
<name>A0A4R5BM19_9ACTN</name>
<evidence type="ECO:0000256" key="1">
    <source>
        <dbReference type="ARBA" id="ARBA00007154"/>
    </source>
</evidence>